<sequence length="273" mass="31349">MNIFCYSLLVLLLASHSCLTTSQEVEDEKEFDYIKGSGKGPEDWGDIHEEWQLCNNGEMQSPIDLMHERVQVVSHLGRLKRSYKPSNATLKNRGHDIMLKWVDDAGSINVNGTDYELQQCHWHSPSEHTINGRRYDLEVHMVHQNSENKSAVVGILYTIGRPDTFLSELMGHIKSIAGTHEKEIVAGVIDPRHLKMGSRKYYRYLGSLTTPPCTEDVVWTLVRKVRTVSREQVRLLRQAVEDNAEMNARPTQAVNERELLLYRPNIHEESFNP</sequence>
<name>A0A3S3MP52_9MAGN</name>
<evidence type="ECO:0000313" key="12">
    <source>
        <dbReference type="Proteomes" id="UP000283530"/>
    </source>
</evidence>
<evidence type="ECO:0000259" key="10">
    <source>
        <dbReference type="PROSITE" id="PS51144"/>
    </source>
</evidence>
<evidence type="ECO:0000256" key="4">
    <source>
        <dbReference type="ARBA" id="ARBA00022729"/>
    </source>
</evidence>
<comment type="similarity">
    <text evidence="9">Belongs to the alpha-carbonic anhydrase family.</text>
</comment>
<keyword evidence="12" id="KW-1185">Reference proteome</keyword>
<keyword evidence="3 9" id="KW-0479">Metal-binding</keyword>
<reference evidence="11 12" key="1">
    <citation type="journal article" date="2019" name="Nat. Plants">
        <title>Stout camphor tree genome fills gaps in understanding of flowering plant genome evolution.</title>
        <authorList>
            <person name="Chaw S.M."/>
            <person name="Liu Y.C."/>
            <person name="Wu Y.W."/>
            <person name="Wang H.Y."/>
            <person name="Lin C.I."/>
            <person name="Wu C.S."/>
            <person name="Ke H.M."/>
            <person name="Chang L.Y."/>
            <person name="Hsu C.Y."/>
            <person name="Yang H.T."/>
            <person name="Sudianto E."/>
            <person name="Hsu M.H."/>
            <person name="Wu K.P."/>
            <person name="Wang L.N."/>
            <person name="Leebens-Mack J.H."/>
            <person name="Tsai I.J."/>
        </authorList>
    </citation>
    <scope>NUCLEOTIDE SEQUENCE [LARGE SCALE GENOMIC DNA]</scope>
    <source>
        <strain evidence="12">cv. Chaw 1501</strain>
        <tissue evidence="11">Young leaves</tissue>
    </source>
</reference>
<evidence type="ECO:0000256" key="7">
    <source>
        <dbReference type="ARBA" id="ARBA00023239"/>
    </source>
</evidence>
<dbReference type="EC" id="4.2.1.1" evidence="2 9"/>
<evidence type="ECO:0000256" key="8">
    <source>
        <dbReference type="ARBA" id="ARBA00048348"/>
    </source>
</evidence>
<dbReference type="InterPro" id="IPR023561">
    <property type="entry name" value="Carbonic_anhydrase_a-class"/>
</dbReference>
<dbReference type="STRING" id="337451.A0A3S3MP52"/>
<comment type="caution">
    <text evidence="11">The sequence shown here is derived from an EMBL/GenBank/DDBJ whole genome shotgun (WGS) entry which is preliminary data.</text>
</comment>
<feature type="domain" description="Alpha-carbonic anhydrase" evidence="10">
    <location>
        <begin position="29"/>
        <end position="263"/>
    </location>
</feature>
<dbReference type="InterPro" id="IPR001148">
    <property type="entry name" value="CA_dom"/>
</dbReference>
<accession>A0A3S3MP52</accession>
<dbReference type="GO" id="GO:0004089">
    <property type="term" value="F:carbonate dehydratase activity"/>
    <property type="evidence" value="ECO:0007669"/>
    <property type="project" value="UniProtKB-UniRule"/>
</dbReference>
<evidence type="ECO:0000313" key="11">
    <source>
        <dbReference type="EMBL" id="RWR72289.1"/>
    </source>
</evidence>
<evidence type="ECO:0000256" key="5">
    <source>
        <dbReference type="ARBA" id="ARBA00022833"/>
    </source>
</evidence>
<keyword evidence="4 9" id="KW-0732">Signal</keyword>
<dbReference type="PANTHER" id="PTHR18952:SF208">
    <property type="entry name" value="CARBONIC ANHYDRASE XA-RELATED"/>
    <property type="match status" value="1"/>
</dbReference>
<dbReference type="Proteomes" id="UP000283530">
    <property type="component" value="Unassembled WGS sequence"/>
</dbReference>
<dbReference type="InterPro" id="IPR036398">
    <property type="entry name" value="CA_dom_sf"/>
</dbReference>
<keyword evidence="5 9" id="KW-0862">Zinc</keyword>
<dbReference type="FunFam" id="3.10.200.10:FF:000007">
    <property type="entry name" value="Alpha carbonic anhydrase 3"/>
    <property type="match status" value="1"/>
</dbReference>
<dbReference type="Gene3D" id="3.10.200.10">
    <property type="entry name" value="Alpha carbonic anhydrase"/>
    <property type="match status" value="1"/>
</dbReference>
<dbReference type="PANTHER" id="PTHR18952">
    <property type="entry name" value="CARBONIC ANHYDRASE"/>
    <property type="match status" value="1"/>
</dbReference>
<dbReference type="CDD" id="cd03124">
    <property type="entry name" value="alpha_CA_prokaryotic_like"/>
    <property type="match status" value="1"/>
</dbReference>
<dbReference type="OrthoDB" id="429145at2759"/>
<dbReference type="SMART" id="SM01057">
    <property type="entry name" value="Carb_anhydrase"/>
    <property type="match status" value="1"/>
</dbReference>
<keyword evidence="7 9" id="KW-0456">Lyase</keyword>
<feature type="chain" id="PRO_5025091993" description="Carbonic anhydrase" evidence="9">
    <location>
        <begin position="21"/>
        <end position="273"/>
    </location>
</feature>
<gene>
    <name evidence="11" type="ORF">CKAN_00050200</name>
</gene>
<dbReference type="InterPro" id="IPR018338">
    <property type="entry name" value="Carbonic_anhydrase_a-class_CS"/>
</dbReference>
<proteinExistence type="inferred from homology"/>
<evidence type="ECO:0000256" key="9">
    <source>
        <dbReference type="RuleBase" id="RU367011"/>
    </source>
</evidence>
<feature type="signal peptide" evidence="9">
    <location>
        <begin position="1"/>
        <end position="20"/>
    </location>
</feature>
<comment type="function">
    <text evidence="9">Reversible hydration of carbon dioxide.</text>
</comment>
<comment type="catalytic activity">
    <reaction evidence="8 9">
        <text>hydrogencarbonate + H(+) = CO2 + H2O</text>
        <dbReference type="Rhea" id="RHEA:10748"/>
        <dbReference type="ChEBI" id="CHEBI:15377"/>
        <dbReference type="ChEBI" id="CHEBI:15378"/>
        <dbReference type="ChEBI" id="CHEBI:16526"/>
        <dbReference type="ChEBI" id="CHEBI:17544"/>
        <dbReference type="EC" id="4.2.1.1"/>
    </reaction>
</comment>
<dbReference type="GO" id="GO:0006730">
    <property type="term" value="P:one-carbon metabolic process"/>
    <property type="evidence" value="ECO:0007669"/>
    <property type="project" value="TreeGrafter"/>
</dbReference>
<evidence type="ECO:0000256" key="2">
    <source>
        <dbReference type="ARBA" id="ARBA00012925"/>
    </source>
</evidence>
<dbReference type="SUPFAM" id="SSF51069">
    <property type="entry name" value="Carbonic anhydrase"/>
    <property type="match status" value="1"/>
</dbReference>
<dbReference type="GO" id="GO:0008270">
    <property type="term" value="F:zinc ion binding"/>
    <property type="evidence" value="ECO:0007669"/>
    <property type="project" value="UniProtKB-UniRule"/>
</dbReference>
<evidence type="ECO:0000256" key="1">
    <source>
        <dbReference type="ARBA" id="ARBA00001947"/>
    </source>
</evidence>
<evidence type="ECO:0000256" key="3">
    <source>
        <dbReference type="ARBA" id="ARBA00022723"/>
    </source>
</evidence>
<dbReference type="InterPro" id="IPR041891">
    <property type="entry name" value="Alpha_CA_prokaryot-like"/>
</dbReference>
<keyword evidence="6" id="KW-0325">Glycoprotein</keyword>
<dbReference type="Pfam" id="PF00194">
    <property type="entry name" value="Carb_anhydrase"/>
    <property type="match status" value="1"/>
</dbReference>
<comment type="cofactor">
    <cofactor evidence="1 9">
        <name>Zn(2+)</name>
        <dbReference type="ChEBI" id="CHEBI:29105"/>
    </cofactor>
</comment>
<dbReference type="AlphaFoldDB" id="A0A3S3MP52"/>
<organism evidence="11 12">
    <name type="scientific">Cinnamomum micranthum f. kanehirae</name>
    <dbReference type="NCBI Taxonomy" id="337451"/>
    <lineage>
        <taxon>Eukaryota</taxon>
        <taxon>Viridiplantae</taxon>
        <taxon>Streptophyta</taxon>
        <taxon>Embryophyta</taxon>
        <taxon>Tracheophyta</taxon>
        <taxon>Spermatophyta</taxon>
        <taxon>Magnoliopsida</taxon>
        <taxon>Magnoliidae</taxon>
        <taxon>Laurales</taxon>
        <taxon>Lauraceae</taxon>
        <taxon>Cinnamomum</taxon>
    </lineage>
</organism>
<dbReference type="PROSITE" id="PS00162">
    <property type="entry name" value="ALPHA_CA_1"/>
    <property type="match status" value="1"/>
</dbReference>
<protein>
    <recommendedName>
        <fullName evidence="2 9">Carbonic anhydrase</fullName>
        <ecNumber evidence="2 9">4.2.1.1</ecNumber>
    </recommendedName>
</protein>
<dbReference type="EMBL" id="QPKB01000001">
    <property type="protein sequence ID" value="RWR72289.1"/>
    <property type="molecule type" value="Genomic_DNA"/>
</dbReference>
<dbReference type="PROSITE" id="PS51144">
    <property type="entry name" value="ALPHA_CA_2"/>
    <property type="match status" value="1"/>
</dbReference>
<evidence type="ECO:0000256" key="6">
    <source>
        <dbReference type="ARBA" id="ARBA00023180"/>
    </source>
</evidence>